<evidence type="ECO:0008006" key="3">
    <source>
        <dbReference type="Google" id="ProtNLM"/>
    </source>
</evidence>
<dbReference type="Pfam" id="PF08811">
    <property type="entry name" value="DUF1800"/>
    <property type="match status" value="1"/>
</dbReference>
<evidence type="ECO:0000313" key="1">
    <source>
        <dbReference type="EMBL" id="CAG5076271.1"/>
    </source>
</evidence>
<dbReference type="EMBL" id="OU015584">
    <property type="protein sequence ID" value="CAG5076271.1"/>
    <property type="molecule type" value="Genomic_DNA"/>
</dbReference>
<evidence type="ECO:0000313" key="2">
    <source>
        <dbReference type="Proteomes" id="UP000683507"/>
    </source>
</evidence>
<dbReference type="KEGG" id="ptan:CRYO30217_00025"/>
<gene>
    <name evidence="1" type="ORF">CRYO30217_00025</name>
</gene>
<proteinExistence type="predicted"/>
<organism evidence="1 2">
    <name type="scientific">Parvicella tangerina</name>
    <dbReference type="NCBI Taxonomy" id="2829795"/>
    <lineage>
        <taxon>Bacteria</taxon>
        <taxon>Pseudomonadati</taxon>
        <taxon>Bacteroidota</taxon>
        <taxon>Flavobacteriia</taxon>
        <taxon>Flavobacteriales</taxon>
        <taxon>Parvicellaceae</taxon>
        <taxon>Parvicella</taxon>
    </lineage>
</organism>
<accession>A0A916JHR6</accession>
<dbReference type="InterPro" id="IPR014917">
    <property type="entry name" value="DUF1800"/>
</dbReference>
<sequence length="481" mass="55023">MAQNCAGGTLAAYIPDASKPWNSLRVQHVYRRLGFGGNYSEIQAGLLLTPSQLIDNLINDAKAAPLPTAPSWYNWSDSNYTDFTMESTDQYIEWYMEWLSEMLDTGVREKFALFWHNHFVTRYVDYLCPSYLYEYHKLLQQHAFGNFQTFTKDMGKNPAMLKFLDSVLNYSTFPNENYARELLELFTLGVNNNYTQQDITEAARALTGYVDVTEDCAPISFNATHFDSGSKTIFGQTGNYDFDGVHDLIFQERPTEVSNHICTKIYTHFVHPLPNQTIIDGMASTFVANNFEIEPVLLELFKSEHFFEDDAISVQIKSPVEVLISTIKESNYGHDTTVMQLVGMLTVDQGQQLFSPTDVSGWAGNRSWINGTSITKRWKMLDDYVGYVLTSLDKEDMRQLAIDVSNNSNDVAVVAQAITDYFIPKGLEDPAHYSQATIELKATVPQNYFDLGLWDLTFQYVPEQVYNLMLWIFRRPEFQLS</sequence>
<dbReference type="Proteomes" id="UP000683507">
    <property type="component" value="Chromosome"/>
</dbReference>
<dbReference type="AlphaFoldDB" id="A0A916JHR6"/>
<protein>
    <recommendedName>
        <fullName evidence="3">DUF1800 domain-containing protein</fullName>
    </recommendedName>
</protein>
<dbReference type="RefSeq" id="WP_258540273.1">
    <property type="nucleotide sequence ID" value="NZ_OU015584.1"/>
</dbReference>
<name>A0A916JHR6_9FLAO</name>
<reference evidence="1" key="1">
    <citation type="submission" date="2021-04" db="EMBL/GenBank/DDBJ databases">
        <authorList>
            <person name="Rodrigo-Torres L."/>
            <person name="Arahal R. D."/>
            <person name="Lucena T."/>
        </authorList>
    </citation>
    <scope>NUCLEOTIDE SEQUENCE</scope>
    <source>
        <strain evidence="1">AS29M-1</strain>
    </source>
</reference>
<keyword evidence="2" id="KW-1185">Reference proteome</keyword>